<comment type="caution">
    <text evidence="1">The sequence shown here is derived from an EMBL/GenBank/DDBJ whole genome shotgun (WGS) entry which is preliminary data.</text>
</comment>
<dbReference type="Proteomes" id="UP000249354">
    <property type="component" value="Unassembled WGS sequence"/>
</dbReference>
<reference evidence="1 2" key="2">
    <citation type="submission" date="2018-06" db="EMBL/GenBank/DDBJ databases">
        <title>Metagenomic assembly of (sub)arctic Cyanobacteria and their associated microbiome from non-axenic cultures.</title>
        <authorList>
            <person name="Baurain D."/>
        </authorList>
    </citation>
    <scope>NUCLEOTIDE SEQUENCE [LARGE SCALE GENOMIC DNA]</scope>
    <source>
        <strain evidence="1">ULC129bin1</strain>
    </source>
</reference>
<reference evidence="2" key="1">
    <citation type="submission" date="2018-04" db="EMBL/GenBank/DDBJ databases">
        <authorList>
            <person name="Cornet L."/>
        </authorList>
    </citation>
    <scope>NUCLEOTIDE SEQUENCE [LARGE SCALE GENOMIC DNA]</scope>
</reference>
<name>A0A2W4TP47_9CYAN</name>
<accession>A0A2W4TP47</accession>
<evidence type="ECO:0000313" key="2">
    <source>
        <dbReference type="Proteomes" id="UP000249354"/>
    </source>
</evidence>
<proteinExistence type="predicted"/>
<organism evidence="1 2">
    <name type="scientific">Leptolyngbya foveolarum</name>
    <dbReference type="NCBI Taxonomy" id="47253"/>
    <lineage>
        <taxon>Bacteria</taxon>
        <taxon>Bacillati</taxon>
        <taxon>Cyanobacteriota</taxon>
        <taxon>Cyanophyceae</taxon>
        <taxon>Leptolyngbyales</taxon>
        <taxon>Leptolyngbyaceae</taxon>
        <taxon>Leptolyngbya group</taxon>
        <taxon>Leptolyngbya</taxon>
    </lineage>
</organism>
<evidence type="ECO:0000313" key="1">
    <source>
        <dbReference type="EMBL" id="PZO10712.1"/>
    </source>
</evidence>
<dbReference type="AlphaFoldDB" id="A0A2W4TP47"/>
<dbReference type="EMBL" id="QBMC01000210">
    <property type="protein sequence ID" value="PZO10712.1"/>
    <property type="molecule type" value="Genomic_DNA"/>
</dbReference>
<gene>
    <name evidence="1" type="ORF">DCF25_20325</name>
</gene>
<sequence>MSTKQISALIAQEAKQPLPADEESSALATAPDTSLTELQLTSQGLFDESKALWEEFVAFDKEHQLAQRVGAQLWRLTKAVGKPVLVLSLKGIQTAVVTIADADKRTALMERFSRSQTAQAADASLEAAED</sequence>
<protein>
    <submittedName>
        <fullName evidence="1">Uncharacterized protein</fullName>
    </submittedName>
</protein>